<proteinExistence type="predicted"/>
<accession>A0A8S5TIP6</accession>
<name>A0A8S5TIP6_9CAUD</name>
<protein>
    <submittedName>
        <fullName evidence="1">Uncharacterized protein</fullName>
    </submittedName>
</protein>
<evidence type="ECO:0000313" key="1">
    <source>
        <dbReference type="EMBL" id="DAF62658.1"/>
    </source>
</evidence>
<dbReference type="EMBL" id="BK032826">
    <property type="protein sequence ID" value="DAF62658.1"/>
    <property type="molecule type" value="Genomic_DNA"/>
</dbReference>
<sequence length="192" mass="22976">MGQEFLTIRLDDAEYWDEIKEEFISNPGKEVTFRYTLKNLDKWESKYEKRFIDNDDNIKKEELLDFIQIICDEDLDIGMLSQENMEEILRYLKHTPSATVLPKSRNSGTGYSRKKIFTSEIIYGYMALNHIPFSWEDRNLNKLIMLLNCVGSLQEPPKKMSKAEAMEEHRRVVLENRRKQEEWMKKQQEKKV</sequence>
<organism evidence="1">
    <name type="scientific">Siphoviridae sp. ctuBK6</name>
    <dbReference type="NCBI Taxonomy" id="2827963"/>
    <lineage>
        <taxon>Viruses</taxon>
        <taxon>Duplodnaviria</taxon>
        <taxon>Heunggongvirae</taxon>
        <taxon>Uroviricota</taxon>
        <taxon>Caudoviricetes</taxon>
    </lineage>
</organism>
<reference evidence="1" key="1">
    <citation type="journal article" date="2021" name="Proc. Natl. Acad. Sci. U.S.A.">
        <title>A Catalog of Tens of Thousands of Viruses from Human Metagenomes Reveals Hidden Associations with Chronic Diseases.</title>
        <authorList>
            <person name="Tisza M.J."/>
            <person name="Buck C.B."/>
        </authorList>
    </citation>
    <scope>NUCLEOTIDE SEQUENCE</scope>
    <source>
        <strain evidence="1">CtuBK6</strain>
    </source>
</reference>